<evidence type="ECO:0000313" key="3">
    <source>
        <dbReference type="Proteomes" id="UP000034616"/>
    </source>
</evidence>
<dbReference type="InterPro" id="IPR043130">
    <property type="entry name" value="CDP-OH_PTrfase_TM_dom"/>
</dbReference>
<evidence type="ECO:0008006" key="4">
    <source>
        <dbReference type="Google" id="ProtNLM"/>
    </source>
</evidence>
<gene>
    <name evidence="2" type="ORF">UU35_C0016G0020</name>
</gene>
<feature type="transmembrane region" description="Helical" evidence="1">
    <location>
        <begin position="38"/>
        <end position="61"/>
    </location>
</feature>
<dbReference type="GO" id="GO:0016020">
    <property type="term" value="C:membrane"/>
    <property type="evidence" value="ECO:0007669"/>
    <property type="project" value="InterPro"/>
</dbReference>
<protein>
    <recommendedName>
        <fullName evidence="4">CDP-alcohol phosphatidyltransferase</fullName>
    </recommendedName>
</protein>
<dbReference type="Proteomes" id="UP000034616">
    <property type="component" value="Unassembled WGS sequence"/>
</dbReference>
<keyword evidence="1" id="KW-0472">Membrane</keyword>
<feature type="transmembrane region" description="Helical" evidence="1">
    <location>
        <begin position="120"/>
        <end position="148"/>
    </location>
</feature>
<dbReference type="Gene3D" id="1.20.120.1760">
    <property type="match status" value="1"/>
</dbReference>
<comment type="caution">
    <text evidence="2">The sequence shown here is derived from an EMBL/GenBank/DDBJ whole genome shotgun (WGS) entry which is preliminary data.</text>
</comment>
<dbReference type="AlphaFoldDB" id="A0A0G0UBD5"/>
<organism evidence="2 3">
    <name type="scientific">Candidatus Uhrbacteria bacterium GW2011_GWC2_41_11</name>
    <dbReference type="NCBI Taxonomy" id="1618985"/>
    <lineage>
        <taxon>Bacteria</taxon>
        <taxon>Candidatus Uhriibacteriota</taxon>
    </lineage>
</organism>
<keyword evidence="1" id="KW-1133">Transmembrane helix</keyword>
<evidence type="ECO:0000256" key="1">
    <source>
        <dbReference type="SAM" id="Phobius"/>
    </source>
</evidence>
<keyword evidence="1" id="KW-0812">Transmembrane</keyword>
<dbReference type="InterPro" id="IPR000462">
    <property type="entry name" value="CDP-OH_P_trans"/>
</dbReference>
<proteinExistence type="predicted"/>
<dbReference type="GO" id="GO:0008654">
    <property type="term" value="P:phospholipid biosynthetic process"/>
    <property type="evidence" value="ECO:0007669"/>
    <property type="project" value="InterPro"/>
</dbReference>
<dbReference type="Pfam" id="PF01066">
    <property type="entry name" value="CDP-OH_P_transf"/>
    <property type="match status" value="2"/>
</dbReference>
<accession>A0A0G0UBD5</accession>
<name>A0A0G0UBD5_9BACT</name>
<sequence length="232" mass="26972">MEKEWLERDRFETVRGFSDVVASYLDWTTSNQLTLFRIILTLPMTYFFFQGNLLIGCIFYTHCCLLDFFDGAVARYQEERRGTSELTSEVEEKMTYLQIICFRGKTEFGKQTDAFSDKCVYFAVLLALGQGFISWWLIILSLIPAILLTSIRLKKVKKFIQHFWPQHKDSSSNRLGKFKMWLEIVAITILVFIPRTHTGQMMANFSVGIAMLFGFLSFAGQIYTIRRGTKHA</sequence>
<evidence type="ECO:0000313" key="2">
    <source>
        <dbReference type="EMBL" id="KKR86273.1"/>
    </source>
</evidence>
<reference evidence="2 3" key="1">
    <citation type="journal article" date="2015" name="Nature">
        <title>rRNA introns, odd ribosomes, and small enigmatic genomes across a large radiation of phyla.</title>
        <authorList>
            <person name="Brown C.T."/>
            <person name="Hug L.A."/>
            <person name="Thomas B.C."/>
            <person name="Sharon I."/>
            <person name="Castelle C.J."/>
            <person name="Singh A."/>
            <person name="Wilkins M.J."/>
            <person name="Williams K.H."/>
            <person name="Banfield J.F."/>
        </authorList>
    </citation>
    <scope>NUCLEOTIDE SEQUENCE [LARGE SCALE GENOMIC DNA]</scope>
</reference>
<feature type="transmembrane region" description="Helical" evidence="1">
    <location>
        <begin position="203"/>
        <end position="225"/>
    </location>
</feature>
<dbReference type="GO" id="GO:0016780">
    <property type="term" value="F:phosphotransferase activity, for other substituted phosphate groups"/>
    <property type="evidence" value="ECO:0007669"/>
    <property type="project" value="InterPro"/>
</dbReference>
<dbReference type="EMBL" id="LCAH01000016">
    <property type="protein sequence ID" value="KKR86273.1"/>
    <property type="molecule type" value="Genomic_DNA"/>
</dbReference>